<evidence type="ECO:0000313" key="1">
    <source>
        <dbReference type="EMBL" id="UNM95818.1"/>
    </source>
</evidence>
<dbReference type="PANTHER" id="PTHR37807">
    <property type="entry name" value="OS07G0160300 PROTEIN"/>
    <property type="match status" value="1"/>
</dbReference>
<organism evidence="1 2">
    <name type="scientific">Ignatzschineria rhizosphaerae</name>
    <dbReference type="NCBI Taxonomy" id="2923279"/>
    <lineage>
        <taxon>Bacteria</taxon>
        <taxon>Pseudomonadati</taxon>
        <taxon>Pseudomonadota</taxon>
        <taxon>Gammaproteobacteria</taxon>
        <taxon>Cardiobacteriales</taxon>
        <taxon>Ignatzschineriaceae</taxon>
        <taxon>Ignatzschineria</taxon>
    </lineage>
</organism>
<evidence type="ECO:0000313" key="2">
    <source>
        <dbReference type="Proteomes" id="UP000829542"/>
    </source>
</evidence>
<name>A0ABY3WYX5_9GAMM</name>
<accession>A0ABY3WYX5</accession>
<dbReference type="Proteomes" id="UP000829542">
    <property type="component" value="Chromosome"/>
</dbReference>
<dbReference type="SUPFAM" id="SSF52540">
    <property type="entry name" value="P-loop containing nucleoside triphosphate hydrolases"/>
    <property type="match status" value="1"/>
</dbReference>
<dbReference type="Pfam" id="PF13671">
    <property type="entry name" value="AAA_33"/>
    <property type="match status" value="1"/>
</dbReference>
<gene>
    <name evidence="1" type="ORF">MMG00_11495</name>
</gene>
<sequence length="169" mass="19312">MLIIFSGLSGVGKSTIAKKLASTIKATYLRVDTIEQSLRRQFPQKKIGPEGYLILYELARENLQQGSTVITDSVNEFRFIRDDYRNIAQSLALPFLEIEVICSDQKKHRLQAENRIPDIEGLTPPSWQAINNRSYETWDRAPLQLDTAFLSVEQSLTQILQEIAIIQYP</sequence>
<protein>
    <submittedName>
        <fullName evidence="1">AAA family ATPase</fullName>
    </submittedName>
</protein>
<keyword evidence="2" id="KW-1185">Reference proteome</keyword>
<reference evidence="1 2" key="1">
    <citation type="submission" date="2022-03" db="EMBL/GenBank/DDBJ databases">
        <title>Ignatzschineria rhizosphaerae HR5S32.</title>
        <authorList>
            <person name="Sun J.Q."/>
            <person name="Feng J.Y."/>
        </authorList>
    </citation>
    <scope>NUCLEOTIDE SEQUENCE [LARGE SCALE GENOMIC DNA]</scope>
    <source>
        <strain evidence="1 2">HR5S32</strain>
    </source>
</reference>
<dbReference type="EMBL" id="CP093379">
    <property type="protein sequence ID" value="UNM95818.1"/>
    <property type="molecule type" value="Genomic_DNA"/>
</dbReference>
<dbReference type="PANTHER" id="PTHR37807:SF3">
    <property type="entry name" value="OS07G0160300 PROTEIN"/>
    <property type="match status" value="1"/>
</dbReference>
<dbReference type="Gene3D" id="3.40.50.300">
    <property type="entry name" value="P-loop containing nucleotide triphosphate hydrolases"/>
    <property type="match status" value="1"/>
</dbReference>
<dbReference type="RefSeq" id="WP_242148442.1">
    <property type="nucleotide sequence ID" value="NZ_CP093379.1"/>
</dbReference>
<dbReference type="InterPro" id="IPR027417">
    <property type="entry name" value="P-loop_NTPase"/>
</dbReference>
<proteinExistence type="predicted"/>